<dbReference type="KEGG" id="nml:Namu_0336"/>
<evidence type="ECO:0000313" key="6">
    <source>
        <dbReference type="Proteomes" id="UP000002218"/>
    </source>
</evidence>
<dbReference type="PROSITE" id="PS50921">
    <property type="entry name" value="ANTAR"/>
    <property type="match status" value="1"/>
</dbReference>
<dbReference type="Gene3D" id="3.30.450.40">
    <property type="match status" value="1"/>
</dbReference>
<dbReference type="InterPro" id="IPR029016">
    <property type="entry name" value="GAF-like_dom_sf"/>
</dbReference>
<feature type="domain" description="ANTAR" evidence="4">
    <location>
        <begin position="174"/>
        <end position="235"/>
    </location>
</feature>
<evidence type="ECO:0000256" key="2">
    <source>
        <dbReference type="ARBA" id="ARBA00023163"/>
    </source>
</evidence>
<dbReference type="STRING" id="479431.Namu_0336"/>
<gene>
    <name evidence="5" type="ordered locus">Namu_0336</name>
</gene>
<reference evidence="5 6" key="2">
    <citation type="journal article" date="2010" name="Stand. Genomic Sci.">
        <title>Complete genome sequence of Nakamurella multipartita type strain (Y-104).</title>
        <authorList>
            <person name="Tice H."/>
            <person name="Mayilraj S."/>
            <person name="Sims D."/>
            <person name="Lapidus A."/>
            <person name="Nolan M."/>
            <person name="Lucas S."/>
            <person name="Glavina Del Rio T."/>
            <person name="Copeland A."/>
            <person name="Cheng J.F."/>
            <person name="Meincke L."/>
            <person name="Bruce D."/>
            <person name="Goodwin L."/>
            <person name="Pitluck S."/>
            <person name="Ivanova N."/>
            <person name="Mavromatis K."/>
            <person name="Ovchinnikova G."/>
            <person name="Pati A."/>
            <person name="Chen A."/>
            <person name="Palaniappan K."/>
            <person name="Land M."/>
            <person name="Hauser L."/>
            <person name="Chang Y.J."/>
            <person name="Jeffries C.D."/>
            <person name="Detter J.C."/>
            <person name="Brettin T."/>
            <person name="Rohde M."/>
            <person name="Goker M."/>
            <person name="Bristow J."/>
            <person name="Eisen J.A."/>
            <person name="Markowitz V."/>
            <person name="Hugenholtz P."/>
            <person name="Kyrpides N.C."/>
            <person name="Klenk H.P."/>
            <person name="Chen F."/>
        </authorList>
    </citation>
    <scope>NUCLEOTIDE SEQUENCE [LARGE SCALE GENOMIC DNA]</scope>
    <source>
        <strain evidence="6">ATCC 700099 / DSM 44233 / CIP 104796 / JCM 9543 / NBRC 105858 / Y-104</strain>
    </source>
</reference>
<proteinExistence type="predicted"/>
<keyword evidence="1" id="KW-0805">Transcription regulation</keyword>
<protein>
    <recommendedName>
        <fullName evidence="4">ANTAR domain-containing protein</fullName>
    </recommendedName>
</protein>
<dbReference type="Gene3D" id="1.10.10.10">
    <property type="entry name" value="Winged helix-like DNA-binding domain superfamily/Winged helix DNA-binding domain"/>
    <property type="match status" value="1"/>
</dbReference>
<evidence type="ECO:0000259" key="4">
    <source>
        <dbReference type="PROSITE" id="PS50921"/>
    </source>
</evidence>
<dbReference type="eggNOG" id="COG3707">
    <property type="taxonomic scope" value="Bacteria"/>
</dbReference>
<dbReference type="Pfam" id="PF03861">
    <property type="entry name" value="ANTAR"/>
    <property type="match status" value="1"/>
</dbReference>
<sequence>MAQGRRELPPALTAAALADLLRDAITRPLAEAAPSLMDLALTGPWQGAALAGRLASGAWGTLSETGSVDPGCDQRQWALQDGPAHDALTVDLIIAGDLGRDPRWPRWRPAALTLGVRAAASIRLHAGRTLGTLTLYSPTPLPPAPLSSGRPRAMDGVVDEWADLATLAAHLSVLVEGSERRQQLERALVSRSTVGQAVGLLRSRFGLDADQGFALLRRHSQQRNVKLIELARAVVATGELPGLDREPDPNRQSRFRAGTAGDCAVREPAHPGQWRS</sequence>
<keyword evidence="6" id="KW-1185">Reference proteome</keyword>
<evidence type="ECO:0000313" key="5">
    <source>
        <dbReference type="EMBL" id="ACV76766.1"/>
    </source>
</evidence>
<dbReference type="OrthoDB" id="7466251at2"/>
<dbReference type="InterPro" id="IPR005561">
    <property type="entry name" value="ANTAR"/>
</dbReference>
<evidence type="ECO:0000256" key="1">
    <source>
        <dbReference type="ARBA" id="ARBA00023015"/>
    </source>
</evidence>
<dbReference type="AlphaFoldDB" id="C8X5Z5"/>
<feature type="region of interest" description="Disordered" evidence="3">
    <location>
        <begin position="240"/>
        <end position="276"/>
    </location>
</feature>
<organism evidence="5 6">
    <name type="scientific">Nakamurella multipartita (strain ATCC 700099 / DSM 44233 / CIP 104796 / JCM 9543 / NBRC 105858 / Y-104)</name>
    <name type="common">Microsphaera multipartita</name>
    <dbReference type="NCBI Taxonomy" id="479431"/>
    <lineage>
        <taxon>Bacteria</taxon>
        <taxon>Bacillati</taxon>
        <taxon>Actinomycetota</taxon>
        <taxon>Actinomycetes</taxon>
        <taxon>Nakamurellales</taxon>
        <taxon>Nakamurellaceae</taxon>
        <taxon>Nakamurella</taxon>
    </lineage>
</organism>
<dbReference type="InterPro" id="IPR036388">
    <property type="entry name" value="WH-like_DNA-bd_sf"/>
</dbReference>
<dbReference type="HOGENOM" id="CLU_074354_0_0_11"/>
<dbReference type="SUPFAM" id="SSF52172">
    <property type="entry name" value="CheY-like"/>
    <property type="match status" value="1"/>
</dbReference>
<feature type="compositionally biased region" description="Basic and acidic residues" evidence="3">
    <location>
        <begin position="242"/>
        <end position="251"/>
    </location>
</feature>
<accession>C8X5Z5</accession>
<reference evidence="6" key="1">
    <citation type="submission" date="2009-09" db="EMBL/GenBank/DDBJ databases">
        <title>The complete genome of Nakamurella multipartita DSM 44233.</title>
        <authorList>
            <consortium name="US DOE Joint Genome Institute (JGI-PGF)"/>
            <person name="Lucas S."/>
            <person name="Copeland A."/>
            <person name="Lapidus A."/>
            <person name="Glavina del Rio T."/>
            <person name="Dalin E."/>
            <person name="Tice H."/>
            <person name="Bruce D."/>
            <person name="Goodwin L."/>
            <person name="Pitluck S."/>
            <person name="Kyrpides N."/>
            <person name="Mavromatis K."/>
            <person name="Ivanova N."/>
            <person name="Ovchinnikova G."/>
            <person name="Sims D."/>
            <person name="Meincke L."/>
            <person name="Brettin T."/>
            <person name="Detter J.C."/>
            <person name="Han C."/>
            <person name="Larimer F."/>
            <person name="Land M."/>
            <person name="Hauser L."/>
            <person name="Markowitz V."/>
            <person name="Cheng J.-F."/>
            <person name="Hugenholtz P."/>
            <person name="Woyke T."/>
            <person name="Wu D."/>
            <person name="Klenk H.-P."/>
            <person name="Eisen J.A."/>
        </authorList>
    </citation>
    <scope>NUCLEOTIDE SEQUENCE [LARGE SCALE GENOMIC DNA]</scope>
    <source>
        <strain evidence="6">ATCC 700099 / DSM 44233 / CIP 104796 / JCM 9543 / NBRC 105858 / Y-104</strain>
    </source>
</reference>
<dbReference type="EMBL" id="CP001737">
    <property type="protein sequence ID" value="ACV76766.1"/>
    <property type="molecule type" value="Genomic_DNA"/>
</dbReference>
<dbReference type="Proteomes" id="UP000002218">
    <property type="component" value="Chromosome"/>
</dbReference>
<keyword evidence="2" id="KW-0804">Transcription</keyword>
<dbReference type="InParanoid" id="C8X5Z5"/>
<name>C8X5Z5_NAKMY</name>
<dbReference type="SMART" id="SM01012">
    <property type="entry name" value="ANTAR"/>
    <property type="match status" value="1"/>
</dbReference>
<evidence type="ECO:0000256" key="3">
    <source>
        <dbReference type="SAM" id="MobiDB-lite"/>
    </source>
</evidence>
<dbReference type="SUPFAM" id="SSF55781">
    <property type="entry name" value="GAF domain-like"/>
    <property type="match status" value="1"/>
</dbReference>
<dbReference type="RefSeq" id="WP_012814241.1">
    <property type="nucleotide sequence ID" value="NC_013235.1"/>
</dbReference>
<dbReference type="GO" id="GO:0003723">
    <property type="term" value="F:RNA binding"/>
    <property type="evidence" value="ECO:0007669"/>
    <property type="project" value="InterPro"/>
</dbReference>
<dbReference type="InterPro" id="IPR011006">
    <property type="entry name" value="CheY-like_superfamily"/>
</dbReference>